<protein>
    <submittedName>
        <fullName evidence="2">Uncharacterized protein</fullName>
    </submittedName>
</protein>
<keyword evidence="3" id="KW-1185">Reference proteome</keyword>
<proteinExistence type="predicted"/>
<feature type="region of interest" description="Disordered" evidence="1">
    <location>
        <begin position="83"/>
        <end position="107"/>
    </location>
</feature>
<gene>
    <name evidence="2" type="ordered locus">CGB_M0110W</name>
</gene>
<feature type="region of interest" description="Disordered" evidence="1">
    <location>
        <begin position="1"/>
        <end position="38"/>
    </location>
</feature>
<dbReference type="HOGENOM" id="CLU_043555_0_0_1"/>
<accession>E6REY6</accession>
<dbReference type="VEuPathDB" id="FungiDB:CGB_M0110W"/>
<sequence length="390" mass="43849">MKTEDSETWEQYVTRVTAPEPGQAPRETSKDNIIDFGGLGETQQNAALNELSEGLNISVEDLQYYRRDTNELKRAIFNQRENLASDDEDTEDGESSALSDFPPPDRIQTAKDYKKQLETAFRESADIDPLSRRWGFDFLGILRGPTGRMMKKRAATIGSRSHAIRALLAELLASDLPVNLLGHSYGCKLLLDSVRSLFDPVKGVDRVKHMQFNSFILCQPAISRWVFSPVGSPYGGLYRPLLEEGRFKKPVVTLYSDDDVALRFLYPLGYFYSPNEQRLSVRGIMQWLAAIMPAVFRSGNDINMSPLLTADIPAAALGCHGPVQEGDEDYIQVLPVRPSGESYGFADDMKQRCIGVKGRWTHFLEVTDGARVRGWGQECVFWLWHELADG</sequence>
<dbReference type="Proteomes" id="UP000007805">
    <property type="component" value="Chromosome M"/>
</dbReference>
<reference evidence="2 3" key="1">
    <citation type="journal article" date="2011" name="MBio">
        <title>Genome variation in Cryptococcus gattii, an emerging pathogen of immunocompetent hosts.</title>
        <authorList>
            <person name="D'Souza C.A."/>
            <person name="Kronstad J.W."/>
            <person name="Taylor G."/>
            <person name="Warren R."/>
            <person name="Yuen M."/>
            <person name="Hu G."/>
            <person name="Jung W.H."/>
            <person name="Sham A."/>
            <person name="Kidd S.E."/>
            <person name="Tangen K."/>
            <person name="Lee N."/>
            <person name="Zeilmaker T."/>
            <person name="Sawkins J."/>
            <person name="McVicker G."/>
            <person name="Shah S."/>
            <person name="Gnerre S."/>
            <person name="Griggs A."/>
            <person name="Zeng Q."/>
            <person name="Bartlett K."/>
            <person name="Li W."/>
            <person name="Wang X."/>
            <person name="Heitman J."/>
            <person name="Stajich J.E."/>
            <person name="Fraser J.A."/>
            <person name="Meyer W."/>
            <person name="Carter D."/>
            <person name="Schein J."/>
            <person name="Krzywinski M."/>
            <person name="Kwon-Chung K.J."/>
            <person name="Varma A."/>
            <person name="Wang J."/>
            <person name="Brunham R."/>
            <person name="Fyfe M."/>
            <person name="Ouellette B.F."/>
            <person name="Siddiqui A."/>
            <person name="Marra M."/>
            <person name="Jones S."/>
            <person name="Holt R."/>
            <person name="Birren B.W."/>
            <person name="Galagan J.E."/>
            <person name="Cuomo C.A."/>
        </authorList>
    </citation>
    <scope>NUCLEOTIDE SEQUENCE [LARGE SCALE GENOMIC DNA]</scope>
    <source>
        <strain evidence="3">WM276 / ATCC MYA-4071</strain>
    </source>
</reference>
<dbReference type="OrthoDB" id="10347711at2759"/>
<evidence type="ECO:0000313" key="2">
    <source>
        <dbReference type="EMBL" id="ADV25393.1"/>
    </source>
</evidence>
<organism evidence="2 3">
    <name type="scientific">Cryptococcus gattii serotype B (strain WM276 / ATCC MYA-4071)</name>
    <name type="common">Filobasidiella gattii</name>
    <name type="synonym">Cryptococcus bacillisporus</name>
    <dbReference type="NCBI Taxonomy" id="367775"/>
    <lineage>
        <taxon>Eukaryota</taxon>
        <taxon>Fungi</taxon>
        <taxon>Dikarya</taxon>
        <taxon>Basidiomycota</taxon>
        <taxon>Agaricomycotina</taxon>
        <taxon>Tremellomycetes</taxon>
        <taxon>Tremellales</taxon>
        <taxon>Cryptococcaceae</taxon>
        <taxon>Cryptococcus</taxon>
        <taxon>Cryptococcus gattii species complex</taxon>
    </lineage>
</organism>
<evidence type="ECO:0000256" key="1">
    <source>
        <dbReference type="SAM" id="MobiDB-lite"/>
    </source>
</evidence>
<feature type="compositionally biased region" description="Acidic residues" evidence="1">
    <location>
        <begin position="84"/>
        <end position="94"/>
    </location>
</feature>
<dbReference type="AlphaFoldDB" id="E6REY6"/>
<dbReference type="RefSeq" id="XP_003197180.1">
    <property type="nucleotide sequence ID" value="XM_003197132.1"/>
</dbReference>
<dbReference type="KEGG" id="cgi:CGB_M0110W"/>
<name>E6REY6_CRYGW</name>
<dbReference type="EMBL" id="CP000298">
    <property type="protein sequence ID" value="ADV25393.1"/>
    <property type="molecule type" value="Genomic_DNA"/>
</dbReference>
<reference key="2">
    <citation type="journal article" date="2011" name="MBio">
        <title>Genome variation in Cryptococcus gattii, an emerging pathogen of immunocompetent hosts.</title>
        <authorList>
            <person name="D'Souza C.A."/>
            <person name="Kronstad J.W."/>
            <person name="Taylor G."/>
            <person name="Warren R."/>
            <person name="Yuen M."/>
            <person name="Hu G."/>
            <person name="Jung W.H."/>
            <person name="Sham A."/>
            <person name="Kidd S.E."/>
            <person name="Tangen K."/>
            <person name="Lee N."/>
            <person name="Zeilmaker T."/>
            <person name="Sawkins J."/>
            <person name="McVicker G."/>
            <person name="Shah S."/>
            <person name="Gnerre S."/>
            <person name="Griggs A."/>
            <person name="Zeng Q."/>
            <person name="Bartlett K."/>
            <person name="Li W."/>
            <person name="Wang X."/>
            <person name="Heitman J."/>
            <person name="Stajich J.E."/>
            <person name="Fraser J.A."/>
            <person name="Meyer W."/>
            <person name="Carter D."/>
            <person name="Schein J."/>
            <person name="Krzywinski M."/>
            <person name="Kwong-Chung K.J."/>
            <person name="Varma A."/>
            <person name="Wang J."/>
            <person name="Brunham R."/>
            <person name="Fyfe M."/>
            <person name="Ouellette B.F.F."/>
            <person name="Siddiqui A."/>
            <person name="Marra M."/>
            <person name="Jones S."/>
            <person name="Holt R."/>
            <person name="Birren B.W."/>
            <person name="Galagan J.E."/>
            <person name="Cuomo C.A."/>
        </authorList>
    </citation>
    <scope>NUCLEOTIDE SEQUENCE</scope>
    <source>
        <strain>WM276</strain>
    </source>
</reference>
<dbReference type="GeneID" id="10186004"/>
<evidence type="ECO:0000313" key="3">
    <source>
        <dbReference type="Proteomes" id="UP000007805"/>
    </source>
</evidence>